<feature type="region of interest" description="Disordered" evidence="1">
    <location>
        <begin position="1104"/>
        <end position="1124"/>
    </location>
</feature>
<feature type="compositionally biased region" description="Low complexity" evidence="1">
    <location>
        <begin position="705"/>
        <end position="734"/>
    </location>
</feature>
<dbReference type="CDD" id="cd00130">
    <property type="entry name" value="PAS"/>
    <property type="match status" value="2"/>
</dbReference>
<dbReference type="SUPFAM" id="SSF55785">
    <property type="entry name" value="PYP-like sensor domain (PAS domain)"/>
    <property type="match status" value="2"/>
</dbReference>
<evidence type="ECO:0000256" key="1">
    <source>
        <dbReference type="SAM" id="MobiDB-lite"/>
    </source>
</evidence>
<evidence type="ECO:0000259" key="2">
    <source>
        <dbReference type="PROSITE" id="PS50888"/>
    </source>
</evidence>
<feature type="compositionally biased region" description="Low complexity" evidence="1">
    <location>
        <begin position="1107"/>
        <end position="1122"/>
    </location>
</feature>
<feature type="region of interest" description="Disordered" evidence="1">
    <location>
        <begin position="1004"/>
        <end position="1067"/>
    </location>
</feature>
<feature type="compositionally biased region" description="Low complexity" evidence="1">
    <location>
        <begin position="1355"/>
        <end position="1368"/>
    </location>
</feature>
<feature type="compositionally biased region" description="Pro residues" evidence="1">
    <location>
        <begin position="1229"/>
        <end position="1242"/>
    </location>
</feature>
<dbReference type="GO" id="GO:0005634">
    <property type="term" value="C:nucleus"/>
    <property type="evidence" value="ECO:0007669"/>
    <property type="project" value="InterPro"/>
</dbReference>
<reference evidence="3" key="1">
    <citation type="journal article" date="2018" name="Proc. Natl. Acad. Sci. U.S.A.">
        <title>Juvenile hormone-regulated alternative splicing of the taiman gene primes the ecdysteroid response in adult mosquitoes.</title>
        <authorList>
            <person name="Liu P."/>
            <person name="Fu X."/>
            <person name="Zhu J."/>
        </authorList>
    </citation>
    <scope>NUCLEOTIDE SEQUENCE</scope>
</reference>
<dbReference type="SMART" id="SM00353">
    <property type="entry name" value="HLH"/>
    <property type="match status" value="1"/>
</dbReference>
<feature type="compositionally biased region" description="Low complexity" evidence="1">
    <location>
        <begin position="613"/>
        <end position="640"/>
    </location>
</feature>
<feature type="compositionally biased region" description="Basic and acidic residues" evidence="1">
    <location>
        <begin position="1279"/>
        <end position="1289"/>
    </location>
</feature>
<feature type="region of interest" description="Disordered" evidence="1">
    <location>
        <begin position="938"/>
        <end position="965"/>
    </location>
</feature>
<dbReference type="GO" id="GO:0046983">
    <property type="term" value="F:protein dimerization activity"/>
    <property type="evidence" value="ECO:0007669"/>
    <property type="project" value="InterPro"/>
</dbReference>
<feature type="compositionally biased region" description="Polar residues" evidence="1">
    <location>
        <begin position="1004"/>
        <end position="1017"/>
    </location>
</feature>
<feature type="compositionally biased region" description="Basic and acidic residues" evidence="1">
    <location>
        <begin position="939"/>
        <end position="965"/>
    </location>
</feature>
<feature type="compositionally biased region" description="Gly residues" evidence="1">
    <location>
        <begin position="1723"/>
        <end position="1748"/>
    </location>
</feature>
<dbReference type="Gene3D" id="3.30.450.20">
    <property type="entry name" value="PAS domain"/>
    <property type="match status" value="2"/>
</dbReference>
<feature type="region of interest" description="Disordered" evidence="1">
    <location>
        <begin position="1347"/>
        <end position="1449"/>
    </location>
</feature>
<dbReference type="PROSITE" id="PS50888">
    <property type="entry name" value="BHLH"/>
    <property type="match status" value="1"/>
</dbReference>
<feature type="compositionally biased region" description="Polar residues" evidence="1">
    <location>
        <begin position="1531"/>
        <end position="1552"/>
    </location>
</feature>
<dbReference type="SUPFAM" id="SSF47459">
    <property type="entry name" value="HLH, helix-loop-helix DNA-binding domain"/>
    <property type="match status" value="1"/>
</dbReference>
<proteinExistence type="evidence at transcript level"/>
<feature type="compositionally biased region" description="Polar residues" evidence="1">
    <location>
        <begin position="1577"/>
        <end position="1587"/>
    </location>
</feature>
<feature type="compositionally biased region" description="Polar residues" evidence="1">
    <location>
        <begin position="1485"/>
        <end position="1505"/>
    </location>
</feature>
<dbReference type="EMBL" id="MH187550">
    <property type="protein sequence ID" value="AXN70147.1"/>
    <property type="molecule type" value="mRNA"/>
</dbReference>
<dbReference type="InterPro" id="IPR036638">
    <property type="entry name" value="HLH_DNA-bd_sf"/>
</dbReference>
<feature type="compositionally biased region" description="Low complexity" evidence="1">
    <location>
        <begin position="1375"/>
        <end position="1389"/>
    </location>
</feature>
<feature type="non-terminal residue" evidence="3">
    <location>
        <position position="1790"/>
    </location>
</feature>
<feature type="compositionally biased region" description="Polar residues" evidence="1">
    <location>
        <begin position="829"/>
        <end position="851"/>
    </location>
</feature>
<feature type="compositionally biased region" description="Low complexity" evidence="1">
    <location>
        <begin position="1040"/>
        <end position="1063"/>
    </location>
</feature>
<feature type="region of interest" description="Disordered" evidence="1">
    <location>
        <begin position="1198"/>
        <end position="1295"/>
    </location>
</feature>
<dbReference type="GO" id="GO:0032870">
    <property type="term" value="P:cellular response to hormone stimulus"/>
    <property type="evidence" value="ECO:0007669"/>
    <property type="project" value="TreeGrafter"/>
</dbReference>
<dbReference type="PANTHER" id="PTHR10684">
    <property type="entry name" value="NUCLEAR RECEPTOR COACTIVATOR"/>
    <property type="match status" value="1"/>
</dbReference>
<protein>
    <submittedName>
        <fullName evidence="3">Taiman isoform A</fullName>
    </submittedName>
</protein>
<feature type="compositionally biased region" description="Low complexity" evidence="1">
    <location>
        <begin position="87"/>
        <end position="112"/>
    </location>
</feature>
<name>A0A1S4F1R8_AEDAE</name>
<feature type="compositionally biased region" description="Low complexity" evidence="1">
    <location>
        <begin position="549"/>
        <end position="576"/>
    </location>
</feature>
<dbReference type="InterPro" id="IPR017426">
    <property type="entry name" value="Nuclear_rcpt_coactivator"/>
</dbReference>
<feature type="compositionally biased region" description="Gly residues" evidence="1">
    <location>
        <begin position="1250"/>
        <end position="1260"/>
    </location>
</feature>
<feature type="region of interest" description="Disordered" evidence="1">
    <location>
        <begin position="1723"/>
        <end position="1766"/>
    </location>
</feature>
<feature type="region of interest" description="Disordered" evidence="1">
    <location>
        <begin position="1483"/>
        <end position="1608"/>
    </location>
</feature>
<dbReference type="FunFam" id="4.10.280.10:FF:000080">
    <property type="entry name" value="Taiman isoform A"/>
    <property type="match status" value="1"/>
</dbReference>
<feature type="region of interest" description="Disordered" evidence="1">
    <location>
        <begin position="126"/>
        <end position="151"/>
    </location>
</feature>
<evidence type="ECO:0000313" key="3">
    <source>
        <dbReference type="EMBL" id="AXN70147.1"/>
    </source>
</evidence>
<dbReference type="Pfam" id="PF14598">
    <property type="entry name" value="PAS_11"/>
    <property type="match status" value="1"/>
</dbReference>
<dbReference type="GO" id="GO:0016922">
    <property type="term" value="F:nuclear receptor binding"/>
    <property type="evidence" value="ECO:0007669"/>
    <property type="project" value="TreeGrafter"/>
</dbReference>
<sequence>MHFGQSSRSSTVHRCPYPNPTYLYGITFNSTSTNLKQQRLGPCELPLPDHWLVHTQLSQSSSQQYSTPSPAIGGPSLGLGGLPPALPQQQSSSHSTSPLQQTPSASQQQQLQPKIMNAVVPAVSVPAANKKIRRKPDTKPQSQINKCNNEKRRRELENEYIEQLGEFLQINKRDMTACKPDKAAILSEVVKTFRRLLEQGNRDLTGSNRCSKCSPDCSDSCKLHPVQQGEVSSTEPPLPEPSVNGHSPEKSAYFEAVKYYISNVGWVLLEINSEGVIECATDNVLDVLHYTRTELHGQSIYSYLHTGDHSKLSPILNKNSFELNWDQNEVRISVVLLDLGLTLPLHLQFLQPPKRTIRTKIRWLLKTPESANDTIEQKQQRQEKYKDLLIISAPVKDDTDAESSSVLCLITLPEDEHHQGPAIESHTMPQTLDEQLTLKLDMTGAVIDFDAATLRKQFTDYLTKETVRSIHDLCHFQDRPRLNEHLQNVMNANGAAQVSSYRLRLGGPDVYVHVKAQTRLFRNNKPNEPDFIMAIHTILNDNEVAMVESGLNNPSSSSSSSLAIPSTSSGSGSSTARQMQQITQGVSNMGGPLMSSILNGSGNSGGPGGPSGLQGALGSVVSPRSSNLHSSLLSQQSSDGSSFFPSEFEFEFPHSTYDMESVGVNWDSRPDSRTSVTPVSTPRPPSVTAYSPAAASLCPSPLTYQPSSAGGQPSPSNNQQVNNNNNNSSMTNNNAGLFGGFQCQFDDKDKVQEQIQQQQQQLQQQQQQQQHQQQMASHDSERLRNLLTTKRPHSNASSSSGMDMDHDHRNPNRILKGLLNSEEDKDSNGNKLSTTTLSQRLPQSVRAHQSQGGAVGGGGVGGGVVSAGLGGARPSTEHKSGSNNMLLQLLNDKSDDDDADARNRPSELLRQLQKVKDEPKPHQAPLKDEELLQMLQVQRNDRKRSSTEPDEGAAAKRSDDKPSKLREKNKMLASLLANPAKAPTQMLAGHSSLRIIPDIPTSNISRQMGSVTSSTAPNQTLNNNNLTTSNNNLKHVQHLRMQQQQQMRKSAMPSPSQQPPTSSDIYLSHQQQQQALLQQQLIAAQQRQQNYAAAIQDSGIGSVGSGPFATPSTATSTTSHATPEWDPELNEILNHVIDIAPDVSFADSELTSFLGSMDPSTSTAPSQASQQDIQEKLAINAIQKSLMREIENVTSPMQYSGSPPAYPMHGMGSVGSPAGQMSQQTPGTPTTPNPNFTPPPVYQPRLRMSGPGGPGVGQLGNGAPSPSAIAMQKLSHQQQQRERMQEQQRQRLLQQQKQQQMVVPVNATANADLNLGLTPGMQNIESLLNNTVAPNVSLTRANSVVPDSQLSPGFSPSQLMQQQLSPNQRTQLSPQQTGFQGNPFNNNPGHRMSPQQQQQLVAAAGFQQGNPGNQQLSPRQPPFNTSQQLPQANAAALQQHQQQQWQQNARLSIQQQNPMLNAQLSTVPGFNPAAAANRQFVAPQRQRSLNSPGTPRQGSFGSTVDGSGFPGPPSPSQPNAGAGPNFGNPVFANQQMRLQRQGSVPPQATQHLPGSPRPSYGGHGPGPDTSGYGMMFNNATMQQQHSAGSPGDYFNRSQAGGNNGGGLGTSEHVRQELRAVVSGRAQNAASGGVGGAGGLRTPQSPIGMSPMGGVGVGGSGAGAGTGPGGGGSGAGSGGGVMTGMGGANNVGSTNSAGMGPGSNGSVLSPGMGGITGNLVGSGGGVGGSGTGSVGGGGGGGVNSSGNGDGMQTSQLPGTSSLLNTPGDIDPSMLFNFHLAPKEFFGGNTSR</sequence>
<accession>A0A1S4F1R8</accession>
<feature type="domain" description="BHLH" evidence="2">
    <location>
        <begin position="141"/>
        <end position="196"/>
    </location>
</feature>
<dbReference type="PANTHER" id="PTHR10684:SF4">
    <property type="entry name" value="TAIMAN, ISOFORM G"/>
    <property type="match status" value="1"/>
</dbReference>
<dbReference type="InterPro" id="IPR011598">
    <property type="entry name" value="bHLH_dom"/>
</dbReference>
<dbReference type="InterPro" id="IPR056193">
    <property type="entry name" value="bHLH_NCOA1-3"/>
</dbReference>
<feature type="compositionally biased region" description="Polar residues" evidence="1">
    <location>
        <begin position="577"/>
        <end position="587"/>
    </location>
</feature>
<feature type="compositionally biased region" description="Low complexity" evidence="1">
    <location>
        <begin position="1018"/>
        <end position="1033"/>
    </location>
</feature>
<feature type="compositionally biased region" description="Gly residues" evidence="1">
    <location>
        <begin position="602"/>
        <end position="612"/>
    </location>
</feature>
<gene>
    <name evidence="3" type="primary">tai</name>
</gene>
<feature type="region of interest" description="Disordered" evidence="1">
    <location>
        <begin position="549"/>
        <end position="640"/>
    </location>
</feature>
<dbReference type="Gene3D" id="4.10.280.10">
    <property type="entry name" value="Helix-loop-helix DNA-binding domain"/>
    <property type="match status" value="1"/>
</dbReference>
<feature type="region of interest" description="Disordered" evidence="1">
    <location>
        <begin position="663"/>
        <end position="859"/>
    </location>
</feature>
<dbReference type="GO" id="GO:0003713">
    <property type="term" value="F:transcription coactivator activity"/>
    <property type="evidence" value="ECO:0007669"/>
    <property type="project" value="InterPro"/>
</dbReference>
<dbReference type="Pfam" id="PF23172">
    <property type="entry name" value="bHLH_NCOA"/>
    <property type="match status" value="1"/>
</dbReference>
<feature type="compositionally biased region" description="Low complexity" evidence="1">
    <location>
        <begin position="1427"/>
        <end position="1449"/>
    </location>
</feature>
<feature type="compositionally biased region" description="Low complexity" evidence="1">
    <location>
        <begin position="58"/>
        <end position="74"/>
    </location>
</feature>
<feature type="non-terminal residue" evidence="3">
    <location>
        <position position="1"/>
    </location>
</feature>
<dbReference type="InterPro" id="IPR035965">
    <property type="entry name" value="PAS-like_dom_sf"/>
</dbReference>
<feature type="compositionally biased region" description="Low complexity" evidence="1">
    <location>
        <begin position="753"/>
        <end position="774"/>
    </location>
</feature>
<feature type="region of interest" description="Disordered" evidence="1">
    <location>
        <begin position="58"/>
        <end position="112"/>
    </location>
</feature>
<feature type="compositionally biased region" description="Polar residues" evidence="1">
    <location>
        <begin position="1750"/>
        <end position="1763"/>
    </location>
</feature>
<organism evidence="3">
    <name type="scientific">Aedes aegypti</name>
    <name type="common">Yellowfever mosquito</name>
    <name type="synonym">Culex aegypti</name>
    <dbReference type="NCBI Taxonomy" id="7159"/>
    <lineage>
        <taxon>Eukaryota</taxon>
        <taxon>Metazoa</taxon>
        <taxon>Ecdysozoa</taxon>
        <taxon>Arthropoda</taxon>
        <taxon>Hexapoda</taxon>
        <taxon>Insecta</taxon>
        <taxon>Pterygota</taxon>
        <taxon>Neoptera</taxon>
        <taxon>Endopterygota</taxon>
        <taxon>Diptera</taxon>
        <taxon>Nematocera</taxon>
        <taxon>Culicoidea</taxon>
        <taxon>Culicidae</taxon>
        <taxon>Culicinae</taxon>
        <taxon>Aedini</taxon>
        <taxon>Aedes</taxon>
        <taxon>Stegomyia</taxon>
    </lineage>
</organism>
<dbReference type="GO" id="GO:0045944">
    <property type="term" value="P:positive regulation of transcription by RNA polymerase II"/>
    <property type="evidence" value="ECO:0007669"/>
    <property type="project" value="TreeGrafter"/>
</dbReference>
<dbReference type="VEuPathDB" id="VectorBase:AAEL023902"/>
<dbReference type="InterPro" id="IPR000014">
    <property type="entry name" value="PAS"/>
</dbReference>
<feature type="compositionally biased region" description="Polar residues" evidence="1">
    <location>
        <begin position="1407"/>
        <end position="1426"/>
    </location>
</feature>